<evidence type="ECO:0000256" key="6">
    <source>
        <dbReference type="ARBA" id="ARBA00023285"/>
    </source>
</evidence>
<reference evidence="9" key="1">
    <citation type="submission" date="2021-01" db="EMBL/GenBank/DDBJ databases">
        <authorList>
            <person name="Corre E."/>
            <person name="Pelletier E."/>
            <person name="Niang G."/>
            <person name="Scheremetjew M."/>
            <person name="Finn R."/>
            <person name="Kale V."/>
            <person name="Holt S."/>
            <person name="Cochrane G."/>
            <person name="Meng A."/>
            <person name="Brown T."/>
            <person name="Cohen L."/>
        </authorList>
    </citation>
    <scope>NUCLEOTIDE SEQUENCE</scope>
    <source>
        <strain evidence="9">PLY429</strain>
    </source>
</reference>
<evidence type="ECO:0000256" key="1">
    <source>
        <dbReference type="ARBA" id="ARBA00001922"/>
    </source>
</evidence>
<dbReference type="EMBL" id="HBGG01020570">
    <property type="protein sequence ID" value="CAD9208431.1"/>
    <property type="molecule type" value="Transcribed_RNA"/>
</dbReference>
<dbReference type="NCBIfam" id="NF006944">
    <property type="entry name" value="PRK09426.1"/>
    <property type="match status" value="1"/>
</dbReference>
<evidence type="ECO:0000256" key="5">
    <source>
        <dbReference type="ARBA" id="ARBA00023235"/>
    </source>
</evidence>
<feature type="signal peptide" evidence="7">
    <location>
        <begin position="1"/>
        <end position="21"/>
    </location>
</feature>
<dbReference type="AlphaFoldDB" id="A0A7S1STB3"/>
<dbReference type="InterPro" id="IPR006159">
    <property type="entry name" value="Acid_CoA_mut_C"/>
</dbReference>
<dbReference type="GO" id="GO:0019678">
    <property type="term" value="P:propionate metabolic process, methylmalonyl pathway"/>
    <property type="evidence" value="ECO:0007669"/>
    <property type="project" value="TreeGrafter"/>
</dbReference>
<feature type="domain" description="B12-binding" evidence="8">
    <location>
        <begin position="444"/>
        <end position="576"/>
    </location>
</feature>
<dbReference type="GO" id="GO:0005739">
    <property type="term" value="C:mitochondrion"/>
    <property type="evidence" value="ECO:0007669"/>
    <property type="project" value="TreeGrafter"/>
</dbReference>
<dbReference type="InterPro" id="IPR016176">
    <property type="entry name" value="Cbl-dep_enz_cat"/>
</dbReference>
<dbReference type="Gene3D" id="3.40.50.280">
    <property type="entry name" value="Cobalamin-binding domain"/>
    <property type="match status" value="1"/>
</dbReference>
<dbReference type="PROSITE" id="PS51332">
    <property type="entry name" value="B12_BINDING"/>
    <property type="match status" value="1"/>
</dbReference>
<protein>
    <recommendedName>
        <fullName evidence="8">B12-binding domain-containing protein</fullName>
    </recommendedName>
</protein>
<organism evidence="9">
    <name type="scientific">Tetraselmis chuii</name>
    <dbReference type="NCBI Taxonomy" id="63592"/>
    <lineage>
        <taxon>Eukaryota</taxon>
        <taxon>Viridiplantae</taxon>
        <taxon>Chlorophyta</taxon>
        <taxon>core chlorophytes</taxon>
        <taxon>Chlorodendrophyceae</taxon>
        <taxon>Chlorodendrales</taxon>
        <taxon>Chlorodendraceae</taxon>
        <taxon>Tetraselmis</taxon>
    </lineage>
</organism>
<feature type="chain" id="PRO_5030973827" description="B12-binding domain-containing protein" evidence="7">
    <location>
        <begin position="22"/>
        <end position="577"/>
    </location>
</feature>
<dbReference type="GO" id="GO:0004494">
    <property type="term" value="F:methylmalonyl-CoA mutase activity"/>
    <property type="evidence" value="ECO:0007669"/>
    <property type="project" value="UniProtKB-EC"/>
</dbReference>
<evidence type="ECO:0000259" key="8">
    <source>
        <dbReference type="PROSITE" id="PS51332"/>
    </source>
</evidence>
<evidence type="ECO:0000313" key="9">
    <source>
        <dbReference type="EMBL" id="CAD9208431.1"/>
    </source>
</evidence>
<evidence type="ECO:0000256" key="3">
    <source>
        <dbReference type="ARBA" id="ARBA00022628"/>
    </source>
</evidence>
<dbReference type="SUPFAM" id="SSF52242">
    <property type="entry name" value="Cobalamin (vitamin B12)-binding domain"/>
    <property type="match status" value="1"/>
</dbReference>
<keyword evidence="7" id="KW-0732">Signal</keyword>
<comment type="cofactor">
    <cofactor evidence="1">
        <name>adenosylcob(III)alamin</name>
        <dbReference type="ChEBI" id="CHEBI:18408"/>
    </cofactor>
</comment>
<evidence type="ECO:0000256" key="4">
    <source>
        <dbReference type="ARBA" id="ARBA00022723"/>
    </source>
</evidence>
<keyword evidence="3" id="KW-0846">Cobalamin</keyword>
<evidence type="ECO:0000256" key="2">
    <source>
        <dbReference type="ARBA" id="ARBA00008465"/>
    </source>
</evidence>
<sequence length="577" mass="61508">MSVSMTMNGAVLPVMAMYIVAAEEQGVAAGELSGTMQNDILKEFMVLNTYIYPPRPSMRIVGDIMAYTSAHIPKFHPISISGYHMQEAGASAVLELGYTIADGLEYIRCAEEAGLSVDAVAPRLSFFFAIGMNFYEEIAKLRAARRLWARLVRERFDPKNEKSLMLRTHCQTSGYSLTAQEPYNNIMRTTVEAMAAVLGGTQSLHTNSFDEAIALPTDFSARLARNTQLILQEETGITEVADPWAGSYFMESLTLQLEAAAEKVVREVEAAGGMTEAIASGIPKQSIEECAARLQAAIDSGEQTIVGVNKYRSPGAEKEVIEVRSIDNATVLKQQTDRLKAIRASRDAAAVDEALTALRTAAESTSRESNLLALAVDAARVRATVGEISDALEAVWGRHAATGTIVSGVYGKSRGGGGGAGSGDEDFKRAQAAAEQFEVQFGRRPRILVAKMGQDGHDRGARVIAGGLADLGWDVDIGPLFQTAAEVARHAMEADVHVVGVSSQAAGHKTLVPELVKEMGAQGMGDTVIVCGGVIPEQDHGFLRDCGAAAIFGPGTQIPAAAVEMIEIIKARGGDKM</sequence>
<dbReference type="InterPro" id="IPR006158">
    <property type="entry name" value="Cobalamin-bd"/>
</dbReference>
<comment type="similarity">
    <text evidence="2">Belongs to the methylmalonyl-CoA mutase family.</text>
</comment>
<dbReference type="SUPFAM" id="SSF51703">
    <property type="entry name" value="Cobalamin (vitamin B12)-dependent enzymes"/>
    <property type="match status" value="1"/>
</dbReference>
<keyword evidence="5" id="KW-0413">Isomerase</keyword>
<accession>A0A7S1STB3</accession>
<dbReference type="GO" id="GO:0031419">
    <property type="term" value="F:cobalamin binding"/>
    <property type="evidence" value="ECO:0007669"/>
    <property type="project" value="UniProtKB-KW"/>
</dbReference>
<keyword evidence="6" id="KW-0170">Cobalt</keyword>
<gene>
    <name evidence="9" type="ORF">TCHU04912_LOCUS10668</name>
</gene>
<dbReference type="Gene3D" id="3.20.20.240">
    <property type="entry name" value="Methylmalonyl-CoA mutase"/>
    <property type="match status" value="1"/>
</dbReference>
<dbReference type="Pfam" id="PF01642">
    <property type="entry name" value="MM_CoA_mutase"/>
    <property type="match status" value="1"/>
</dbReference>
<evidence type="ECO:0000256" key="7">
    <source>
        <dbReference type="SAM" id="SignalP"/>
    </source>
</evidence>
<dbReference type="PANTHER" id="PTHR48101">
    <property type="entry name" value="METHYLMALONYL-COA MUTASE, MITOCHONDRIAL-RELATED"/>
    <property type="match status" value="1"/>
</dbReference>
<dbReference type="PANTHER" id="PTHR48101:SF4">
    <property type="entry name" value="METHYLMALONYL-COA MUTASE, MITOCHONDRIAL"/>
    <property type="match status" value="1"/>
</dbReference>
<proteinExistence type="inferred from homology"/>
<dbReference type="InterPro" id="IPR006099">
    <property type="entry name" value="MeMalonylCoA_mutase_a/b_cat"/>
</dbReference>
<dbReference type="InterPro" id="IPR006098">
    <property type="entry name" value="MMCoA_mutase_a_cat"/>
</dbReference>
<dbReference type="NCBIfam" id="TIGR00640">
    <property type="entry name" value="acid_CoA_mut_C"/>
    <property type="match status" value="1"/>
</dbReference>
<dbReference type="InterPro" id="IPR036724">
    <property type="entry name" value="Cobalamin-bd_sf"/>
</dbReference>
<dbReference type="Pfam" id="PF02310">
    <property type="entry name" value="B12-binding"/>
    <property type="match status" value="1"/>
</dbReference>
<dbReference type="CDD" id="cd02071">
    <property type="entry name" value="MM_CoA_mut_B12_BD"/>
    <property type="match status" value="1"/>
</dbReference>
<name>A0A7S1STB3_9CHLO</name>
<dbReference type="GO" id="GO:0046872">
    <property type="term" value="F:metal ion binding"/>
    <property type="evidence" value="ECO:0007669"/>
    <property type="project" value="UniProtKB-KW"/>
</dbReference>
<dbReference type="NCBIfam" id="TIGR00641">
    <property type="entry name" value="acid_CoA_mut_N"/>
    <property type="match status" value="1"/>
</dbReference>
<keyword evidence="4" id="KW-0479">Metal-binding</keyword>